<reference evidence="1 2" key="1">
    <citation type="submission" date="2018-06" db="EMBL/GenBank/DDBJ databases">
        <authorList>
            <consortium name="Pathogen Informatics"/>
            <person name="Doyle S."/>
        </authorList>
    </citation>
    <scope>NUCLEOTIDE SEQUENCE [LARGE SCALE GENOMIC DNA]</scope>
    <source>
        <strain evidence="1 2">NCTC9081</strain>
    </source>
</reference>
<dbReference type="EMBL" id="UGCV01000008">
    <property type="protein sequence ID" value="STJ15415.1"/>
    <property type="molecule type" value="Genomic_DNA"/>
</dbReference>
<proteinExistence type="predicted"/>
<name>A0A376VVL8_ECOLX</name>
<gene>
    <name evidence="1" type="ORF">NCTC9081_00767</name>
</gene>
<dbReference type="Proteomes" id="UP000254716">
    <property type="component" value="Unassembled WGS sequence"/>
</dbReference>
<evidence type="ECO:0000313" key="1">
    <source>
        <dbReference type="EMBL" id="STJ15415.1"/>
    </source>
</evidence>
<dbReference type="AlphaFoldDB" id="A0A376VVL8"/>
<accession>A0A376VVL8</accession>
<protein>
    <submittedName>
        <fullName evidence="1">Uncharacterized protein</fullName>
    </submittedName>
</protein>
<evidence type="ECO:0000313" key="2">
    <source>
        <dbReference type="Proteomes" id="UP000254716"/>
    </source>
</evidence>
<organism evidence="1 2">
    <name type="scientific">Escherichia coli</name>
    <dbReference type="NCBI Taxonomy" id="562"/>
    <lineage>
        <taxon>Bacteria</taxon>
        <taxon>Pseudomonadati</taxon>
        <taxon>Pseudomonadota</taxon>
        <taxon>Gammaproteobacteria</taxon>
        <taxon>Enterobacterales</taxon>
        <taxon>Enterobacteriaceae</taxon>
        <taxon>Escherichia</taxon>
    </lineage>
</organism>
<sequence>MTGVQQRVIFKLPVNLPRARINQQLRRVKAMPLGGLPRAMNAITITQTRARIRQITVPNVATVPWQVIAMFLAIGIKDTQLYPLGMSGEKCEVDALTVVMRAEGSGFANGELCHSASRTSQIVARGGSVRLSEC</sequence>